<dbReference type="InterPro" id="IPR036919">
    <property type="entry name" value="Ribo_uL30_ferredoxin-like_sf"/>
</dbReference>
<dbReference type="STRING" id="56857.A0A200R7F0"/>
<comment type="caution">
    <text evidence="5">The sequence shown here is derived from an EMBL/GenBank/DDBJ whole genome shotgun (WGS) entry which is preliminary data.</text>
</comment>
<dbReference type="SUPFAM" id="SSF55129">
    <property type="entry name" value="Ribosomal protein L30p/L7e"/>
    <property type="match status" value="1"/>
</dbReference>
<evidence type="ECO:0000313" key="6">
    <source>
        <dbReference type="Proteomes" id="UP000195402"/>
    </source>
</evidence>
<dbReference type="GO" id="GO:0000463">
    <property type="term" value="P:maturation of LSU-rRNA from tricistronic rRNA transcript (SSU-rRNA, 5.8S rRNA, LSU-rRNA)"/>
    <property type="evidence" value="ECO:0007669"/>
    <property type="project" value="TreeGrafter"/>
</dbReference>
<keyword evidence="2 5" id="KW-0689">Ribosomal protein</keyword>
<dbReference type="Gene3D" id="3.30.1390.20">
    <property type="entry name" value="Ribosomal protein L30, ferredoxin-like fold domain"/>
    <property type="match status" value="2"/>
</dbReference>
<evidence type="ECO:0000256" key="2">
    <source>
        <dbReference type="ARBA" id="ARBA00022980"/>
    </source>
</evidence>
<gene>
    <name evidence="5" type="ORF">BVC80_1831g192</name>
</gene>
<dbReference type="Pfam" id="PF00327">
    <property type="entry name" value="Ribosomal_L30"/>
    <property type="match status" value="1"/>
</dbReference>
<evidence type="ECO:0000256" key="1">
    <source>
        <dbReference type="ARBA" id="ARBA00007594"/>
    </source>
</evidence>
<dbReference type="GO" id="GO:0003735">
    <property type="term" value="F:structural constituent of ribosome"/>
    <property type="evidence" value="ECO:0007669"/>
    <property type="project" value="TreeGrafter"/>
</dbReference>
<evidence type="ECO:0000256" key="3">
    <source>
        <dbReference type="ARBA" id="ARBA00023274"/>
    </source>
</evidence>
<dbReference type="OrthoDB" id="28644at2759"/>
<dbReference type="InterPro" id="IPR035808">
    <property type="entry name" value="Ribosomal_uL30_euk_arc"/>
</dbReference>
<dbReference type="FunFam" id="3.30.1390.20:FF:000003">
    <property type="entry name" value="60S ribosomal protein L7"/>
    <property type="match status" value="1"/>
</dbReference>
<proteinExistence type="inferred from homology"/>
<name>A0A200R7F0_MACCD</name>
<dbReference type="CDD" id="cd01657">
    <property type="entry name" value="Ribosomal_L7_archeal_euk"/>
    <property type="match status" value="1"/>
</dbReference>
<dbReference type="OMA" id="QTIKTLC"/>
<organism evidence="5 6">
    <name type="scientific">Macleaya cordata</name>
    <name type="common">Five-seeded plume-poppy</name>
    <name type="synonym">Bocconia cordata</name>
    <dbReference type="NCBI Taxonomy" id="56857"/>
    <lineage>
        <taxon>Eukaryota</taxon>
        <taxon>Viridiplantae</taxon>
        <taxon>Streptophyta</taxon>
        <taxon>Embryophyta</taxon>
        <taxon>Tracheophyta</taxon>
        <taxon>Spermatophyta</taxon>
        <taxon>Magnoliopsida</taxon>
        <taxon>Ranunculales</taxon>
        <taxon>Papaveraceae</taxon>
        <taxon>Papaveroideae</taxon>
        <taxon>Macleaya</taxon>
    </lineage>
</organism>
<dbReference type="InterPro" id="IPR039699">
    <property type="entry name" value="Ribosomal_uL30"/>
</dbReference>
<keyword evidence="3" id="KW-0687">Ribonucleoprotein</keyword>
<dbReference type="GO" id="GO:0003723">
    <property type="term" value="F:RNA binding"/>
    <property type="evidence" value="ECO:0007669"/>
    <property type="project" value="TreeGrafter"/>
</dbReference>
<reference evidence="5 6" key="1">
    <citation type="journal article" date="2017" name="Mol. Plant">
        <title>The Genome of Medicinal Plant Macleaya cordata Provides New Insights into Benzylisoquinoline Alkaloids Metabolism.</title>
        <authorList>
            <person name="Liu X."/>
            <person name="Liu Y."/>
            <person name="Huang P."/>
            <person name="Ma Y."/>
            <person name="Qing Z."/>
            <person name="Tang Q."/>
            <person name="Cao H."/>
            <person name="Cheng P."/>
            <person name="Zheng Y."/>
            <person name="Yuan Z."/>
            <person name="Zhou Y."/>
            <person name="Liu J."/>
            <person name="Tang Z."/>
            <person name="Zhuo Y."/>
            <person name="Zhang Y."/>
            <person name="Yu L."/>
            <person name="Huang J."/>
            <person name="Yang P."/>
            <person name="Peng Q."/>
            <person name="Zhang J."/>
            <person name="Jiang W."/>
            <person name="Zhang Z."/>
            <person name="Lin K."/>
            <person name="Ro D.K."/>
            <person name="Chen X."/>
            <person name="Xiong X."/>
            <person name="Shang Y."/>
            <person name="Huang S."/>
            <person name="Zeng J."/>
        </authorList>
    </citation>
    <scope>NUCLEOTIDE SEQUENCE [LARGE SCALE GENOMIC DNA]</scope>
    <source>
        <strain evidence="6">cv. BLH2017</strain>
        <tissue evidence="5">Root</tissue>
    </source>
</reference>
<comment type="similarity">
    <text evidence="1">Belongs to the universal ribosomal protein uL30 family.</text>
</comment>
<dbReference type="GO" id="GO:0022625">
    <property type="term" value="C:cytosolic large ribosomal subunit"/>
    <property type="evidence" value="ECO:0007669"/>
    <property type="project" value="TreeGrafter"/>
</dbReference>
<evidence type="ECO:0000259" key="4">
    <source>
        <dbReference type="Pfam" id="PF00327"/>
    </source>
</evidence>
<evidence type="ECO:0000313" key="5">
    <source>
        <dbReference type="EMBL" id="OVA18635.1"/>
    </source>
</evidence>
<dbReference type="InParanoid" id="A0A200R7F0"/>
<dbReference type="EMBL" id="MVGT01000435">
    <property type="protein sequence ID" value="OVA18635.1"/>
    <property type="molecule type" value="Genomic_DNA"/>
</dbReference>
<dbReference type="PANTHER" id="PTHR11524:SF36">
    <property type="entry name" value="LARGE RIBOSOMAL SUBUNIT PROTEIN UL30Z"/>
    <property type="match status" value="1"/>
</dbReference>
<accession>A0A200R7F0</accession>
<dbReference type="Proteomes" id="UP000195402">
    <property type="component" value="Unassembled WGS sequence"/>
</dbReference>
<feature type="domain" description="Large ribosomal subunit protein uL30-like ferredoxin-like fold" evidence="4">
    <location>
        <begin position="4"/>
        <end position="40"/>
    </location>
</feature>
<dbReference type="PANTHER" id="PTHR11524">
    <property type="entry name" value="60S RIBOSOMAL PROTEIN L7"/>
    <property type="match status" value="1"/>
</dbReference>
<protein>
    <submittedName>
        <fullName evidence="5">Ribosomal protein L30</fullName>
    </submittedName>
</protein>
<keyword evidence="6" id="KW-1185">Reference proteome</keyword>
<dbReference type="InterPro" id="IPR016082">
    <property type="entry name" value="Ribosomal_uL30_ferredoxin-like"/>
</dbReference>
<dbReference type="AlphaFoldDB" id="A0A200R7F0"/>
<sequence length="148" mass="16978">MCLKTRKILHSLKLRSIYSGVFVKANEGVMDMLRRVEPYVTYGYPNLKSVKELIYKKGYGKIDKEKAPLTDNNMIEQALGKHGIICIEDIVHEITTVGPHFKDVVNFLWPFKLNRPEGGKLLKKTSYKDEGDAGNREVHINELLDKMN</sequence>